<keyword evidence="6 9" id="KW-0862">Zinc</keyword>
<keyword evidence="10" id="KW-0472">Membrane</keyword>
<keyword evidence="7" id="KW-0520">NAD</keyword>
<dbReference type="Gene3D" id="3.30.1600.10">
    <property type="entry name" value="SIR2/SIRT2 'Small Domain"/>
    <property type="match status" value="1"/>
</dbReference>
<dbReference type="InterPro" id="IPR026591">
    <property type="entry name" value="Sirtuin_cat_small_dom_sf"/>
</dbReference>
<dbReference type="Proteomes" id="UP000292957">
    <property type="component" value="Unassembled WGS sequence"/>
</dbReference>
<accession>A0A4Q9MIF6</accession>
<dbReference type="CDD" id="cd01408">
    <property type="entry name" value="SIRT1"/>
    <property type="match status" value="1"/>
</dbReference>
<dbReference type="EMBL" id="ML143435">
    <property type="protein sequence ID" value="TBU27199.1"/>
    <property type="molecule type" value="Genomic_DNA"/>
</dbReference>
<feature type="binding site" evidence="9">
    <location>
        <position position="155"/>
    </location>
    <ligand>
        <name>Zn(2+)</name>
        <dbReference type="ChEBI" id="CHEBI:29105"/>
    </ligand>
</feature>
<evidence type="ECO:0000256" key="10">
    <source>
        <dbReference type="SAM" id="Phobius"/>
    </source>
</evidence>
<dbReference type="OrthoDB" id="420264at2759"/>
<evidence type="ECO:0000256" key="6">
    <source>
        <dbReference type="ARBA" id="ARBA00022833"/>
    </source>
</evidence>
<feature type="transmembrane region" description="Helical" evidence="10">
    <location>
        <begin position="37"/>
        <end position="54"/>
    </location>
</feature>
<dbReference type="GO" id="GO:0005739">
    <property type="term" value="C:mitochondrion"/>
    <property type="evidence" value="ECO:0007669"/>
    <property type="project" value="UniProtKB-SubCell"/>
</dbReference>
<dbReference type="PANTHER" id="PTHR11085:SF6">
    <property type="entry name" value="NAD-DEPENDENT PROTEIN DEACETYLASE SIRTUIN-2"/>
    <property type="match status" value="1"/>
</dbReference>
<dbReference type="InterPro" id="IPR003000">
    <property type="entry name" value="Sirtuin"/>
</dbReference>
<dbReference type="InterPro" id="IPR050134">
    <property type="entry name" value="NAD-dep_sirtuin_deacylases"/>
</dbReference>
<feature type="active site" description="Proton acceptor" evidence="9">
    <location>
        <position position="147"/>
    </location>
</feature>
<dbReference type="GO" id="GO:0046872">
    <property type="term" value="F:metal ion binding"/>
    <property type="evidence" value="ECO:0007669"/>
    <property type="project" value="UniProtKB-KW"/>
</dbReference>
<feature type="domain" description="Deacetylase sirtuin-type" evidence="11">
    <location>
        <begin position="15"/>
        <end position="279"/>
    </location>
</feature>
<dbReference type="SUPFAM" id="SSF52467">
    <property type="entry name" value="DHS-like NAD/FAD-binding domain"/>
    <property type="match status" value="1"/>
</dbReference>
<dbReference type="InterPro" id="IPR026590">
    <property type="entry name" value="Ssirtuin_cat_dom"/>
</dbReference>
<dbReference type="InterPro" id="IPR029035">
    <property type="entry name" value="DHS-like_NAD/FAD-binding_dom"/>
</dbReference>
<feature type="binding site" evidence="9">
    <location>
        <position position="184"/>
    </location>
    <ligand>
        <name>Zn(2+)</name>
        <dbReference type="ChEBI" id="CHEBI:29105"/>
    </ligand>
</feature>
<evidence type="ECO:0000259" key="11">
    <source>
        <dbReference type="PROSITE" id="PS50305"/>
    </source>
</evidence>
<dbReference type="Gene3D" id="3.40.50.1220">
    <property type="entry name" value="TPP-binding domain"/>
    <property type="match status" value="1"/>
</dbReference>
<comment type="subcellular location">
    <subcellularLocation>
        <location evidence="2">Mitochondrion</location>
    </subcellularLocation>
</comment>
<proteinExistence type="inferred from homology"/>
<dbReference type="PANTHER" id="PTHR11085">
    <property type="entry name" value="NAD-DEPENDENT PROTEIN DEACYLASE SIRTUIN-5, MITOCHONDRIAL-RELATED"/>
    <property type="match status" value="1"/>
</dbReference>
<organism evidence="12">
    <name type="scientific">Dichomitus squalens</name>
    <dbReference type="NCBI Taxonomy" id="114155"/>
    <lineage>
        <taxon>Eukaryota</taxon>
        <taxon>Fungi</taxon>
        <taxon>Dikarya</taxon>
        <taxon>Basidiomycota</taxon>
        <taxon>Agaricomycotina</taxon>
        <taxon>Agaricomycetes</taxon>
        <taxon>Polyporales</taxon>
        <taxon>Polyporaceae</taxon>
        <taxon>Dichomitus</taxon>
    </lineage>
</organism>
<comment type="similarity">
    <text evidence="3">Belongs to the sirtuin family. Class I subfamily.</text>
</comment>
<evidence type="ECO:0000256" key="1">
    <source>
        <dbReference type="ARBA" id="ARBA00001947"/>
    </source>
</evidence>
<feature type="binding site" evidence="9">
    <location>
        <position position="158"/>
    </location>
    <ligand>
        <name>Zn(2+)</name>
        <dbReference type="ChEBI" id="CHEBI:29105"/>
    </ligand>
</feature>
<evidence type="ECO:0000256" key="3">
    <source>
        <dbReference type="ARBA" id="ARBA00006924"/>
    </source>
</evidence>
<evidence type="ECO:0000256" key="4">
    <source>
        <dbReference type="ARBA" id="ARBA00022679"/>
    </source>
</evidence>
<dbReference type="PROSITE" id="PS50305">
    <property type="entry name" value="SIRTUIN"/>
    <property type="match status" value="1"/>
</dbReference>
<dbReference type="AlphaFoldDB" id="A0A4Q9MIF6"/>
<evidence type="ECO:0000256" key="8">
    <source>
        <dbReference type="ARBA" id="ARBA00023128"/>
    </source>
</evidence>
<keyword evidence="8" id="KW-0496">Mitochondrion</keyword>
<keyword evidence="10" id="KW-1133">Transmembrane helix</keyword>
<evidence type="ECO:0000256" key="2">
    <source>
        <dbReference type="ARBA" id="ARBA00004173"/>
    </source>
</evidence>
<evidence type="ECO:0000313" key="12">
    <source>
        <dbReference type="EMBL" id="TBU27199.1"/>
    </source>
</evidence>
<protein>
    <submittedName>
        <fullName evidence="12">DHS-like NAD/FAD-binding domain-containing protein</fullName>
    </submittedName>
</protein>
<keyword evidence="5 9" id="KW-0479">Metal-binding</keyword>
<sequence length="434" mass="47118">MDDDELLMLYDGPTMVLEGRDLPSIAKYMKSPQCKRIFVMVGIFAGVSTAAGIPDFRSPRTGLYANLAKLNLPYPRALFELSYFRFNPIPFLSLTRELYPGRFRPTLTHTFVKLLADSGLLHTCFTQNIDTLERQAGIPVDRLVEAHGSFASQHCTDCKKEYGSEKMREAVEKGEVVRCDNDACAGLVKPDVVFFGESLPELLSQSIAKINSADLLFVVGTSLTIQPFARLASMAPDACPRVLINLDFAGDIGTRADDVLLLGKCDATVRELCRALGWEDALEREWAKTALPAARPSTGILSPVALAHGEKGYAARERERSLGDGVPPHEQVEVGRLGGSGQHGTSTPTAAEWQERLDAAESLTERLRVALESSEKIVPLMEEAAVTFAARTLSAEELLLATNVVGDSGESTPVNEGSYMLGATVMPVEGKVRG</sequence>
<evidence type="ECO:0000256" key="9">
    <source>
        <dbReference type="PROSITE-ProRule" id="PRU00236"/>
    </source>
</evidence>
<comment type="cofactor">
    <cofactor evidence="1">
        <name>Zn(2+)</name>
        <dbReference type="ChEBI" id="CHEBI:29105"/>
    </cofactor>
</comment>
<evidence type="ECO:0000256" key="5">
    <source>
        <dbReference type="ARBA" id="ARBA00022723"/>
    </source>
</evidence>
<feature type="binding site" evidence="9">
    <location>
        <position position="179"/>
    </location>
    <ligand>
        <name>Zn(2+)</name>
        <dbReference type="ChEBI" id="CHEBI:29105"/>
    </ligand>
</feature>
<name>A0A4Q9MIF6_9APHY</name>
<keyword evidence="4" id="KW-0808">Transferase</keyword>
<reference evidence="12" key="1">
    <citation type="submission" date="2019-01" db="EMBL/GenBank/DDBJ databases">
        <title>Draft genome sequences of three monokaryotic isolates of the white-rot basidiomycete fungus Dichomitus squalens.</title>
        <authorList>
            <consortium name="DOE Joint Genome Institute"/>
            <person name="Lopez S.C."/>
            <person name="Andreopoulos B."/>
            <person name="Pangilinan J."/>
            <person name="Lipzen A."/>
            <person name="Riley R."/>
            <person name="Ahrendt S."/>
            <person name="Ng V."/>
            <person name="Barry K."/>
            <person name="Daum C."/>
            <person name="Grigoriev I.V."/>
            <person name="Hilden K.S."/>
            <person name="Makela M.R."/>
            <person name="de Vries R.P."/>
        </authorList>
    </citation>
    <scope>NUCLEOTIDE SEQUENCE [LARGE SCALE GENOMIC DNA]</scope>
    <source>
        <strain evidence="12">OM18370.1</strain>
    </source>
</reference>
<dbReference type="GO" id="GO:0070403">
    <property type="term" value="F:NAD+ binding"/>
    <property type="evidence" value="ECO:0007669"/>
    <property type="project" value="InterPro"/>
</dbReference>
<dbReference type="GO" id="GO:0005634">
    <property type="term" value="C:nucleus"/>
    <property type="evidence" value="ECO:0007669"/>
    <property type="project" value="TreeGrafter"/>
</dbReference>
<gene>
    <name evidence="12" type="ORF">BD311DRAFT_845927</name>
</gene>
<dbReference type="GO" id="GO:0017136">
    <property type="term" value="F:histone deacetylase activity, NAD-dependent"/>
    <property type="evidence" value="ECO:0007669"/>
    <property type="project" value="TreeGrafter"/>
</dbReference>
<evidence type="ECO:0000256" key="7">
    <source>
        <dbReference type="ARBA" id="ARBA00023027"/>
    </source>
</evidence>
<dbReference type="Pfam" id="PF02146">
    <property type="entry name" value="SIR2"/>
    <property type="match status" value="1"/>
</dbReference>
<keyword evidence="10" id="KW-0812">Transmembrane</keyword>